<keyword evidence="2" id="KW-0413">Isomerase</keyword>
<dbReference type="InterPro" id="IPR047215">
    <property type="entry name" value="Galactose_mutarotase-like"/>
</dbReference>
<dbReference type="Proteomes" id="UP000051673">
    <property type="component" value="Unassembled WGS sequence"/>
</dbReference>
<evidence type="ECO:0000256" key="2">
    <source>
        <dbReference type="ARBA" id="ARBA00023235"/>
    </source>
</evidence>
<evidence type="ECO:0000313" key="5">
    <source>
        <dbReference type="Proteomes" id="UP000051673"/>
    </source>
</evidence>
<dbReference type="PANTHER" id="PTHR10091">
    <property type="entry name" value="ALDOSE-1-EPIMERASE"/>
    <property type="match status" value="1"/>
</dbReference>
<evidence type="ECO:0000313" key="4">
    <source>
        <dbReference type="EMBL" id="KRN77826.1"/>
    </source>
</evidence>
<keyword evidence="5" id="KW-1185">Reference proteome</keyword>
<dbReference type="InterPro" id="IPR014718">
    <property type="entry name" value="GH-type_carb-bd"/>
</dbReference>
<dbReference type="GO" id="GO:0033499">
    <property type="term" value="P:galactose catabolic process via UDP-galactose, Leloir pathway"/>
    <property type="evidence" value="ECO:0007669"/>
    <property type="project" value="TreeGrafter"/>
</dbReference>
<protein>
    <submittedName>
        <fullName evidence="4">Aldose 1-epimerase</fullName>
    </submittedName>
</protein>
<proteinExistence type="inferred from homology"/>
<dbReference type="EMBL" id="JQCD01000009">
    <property type="protein sequence ID" value="KRN77826.1"/>
    <property type="molecule type" value="Genomic_DNA"/>
</dbReference>
<dbReference type="InterPro" id="IPR008183">
    <property type="entry name" value="Aldose_1/G6P_1-epimerase"/>
</dbReference>
<dbReference type="PATRIC" id="fig|1620.3.peg.1368"/>
<evidence type="ECO:0000256" key="3">
    <source>
        <dbReference type="ARBA" id="ARBA00023277"/>
    </source>
</evidence>
<dbReference type="GO" id="GO:0004034">
    <property type="term" value="F:aldose 1-epimerase activity"/>
    <property type="evidence" value="ECO:0007669"/>
    <property type="project" value="TreeGrafter"/>
</dbReference>
<dbReference type="Pfam" id="PF01263">
    <property type="entry name" value="Aldose_epim"/>
    <property type="match status" value="1"/>
</dbReference>
<comment type="caution">
    <text evidence="4">The sequence shown here is derived from an EMBL/GenBank/DDBJ whole genome shotgun (WGS) entry which is preliminary data.</text>
</comment>
<dbReference type="OrthoDB" id="9779408at2"/>
<keyword evidence="3" id="KW-0119">Carbohydrate metabolism</keyword>
<dbReference type="InterPro" id="IPR011013">
    <property type="entry name" value="Gal_mutarotase_sf_dom"/>
</dbReference>
<evidence type="ECO:0000256" key="1">
    <source>
        <dbReference type="ARBA" id="ARBA00006206"/>
    </source>
</evidence>
<organism evidence="4 5">
    <name type="scientific">Weissella minor</name>
    <dbReference type="NCBI Taxonomy" id="1620"/>
    <lineage>
        <taxon>Bacteria</taxon>
        <taxon>Bacillati</taxon>
        <taxon>Bacillota</taxon>
        <taxon>Bacilli</taxon>
        <taxon>Lactobacillales</taxon>
        <taxon>Lactobacillaceae</taxon>
        <taxon>Weissella</taxon>
    </lineage>
</organism>
<reference evidence="4 5" key="1">
    <citation type="journal article" date="2015" name="Genome Announc.">
        <title>Expanding the biotechnology potential of lactobacilli through comparative genomics of 213 strains and associated genera.</title>
        <authorList>
            <person name="Sun Z."/>
            <person name="Harris H.M."/>
            <person name="McCann A."/>
            <person name="Guo C."/>
            <person name="Argimon S."/>
            <person name="Zhang W."/>
            <person name="Yang X."/>
            <person name="Jeffery I.B."/>
            <person name="Cooney J.C."/>
            <person name="Kagawa T.F."/>
            <person name="Liu W."/>
            <person name="Song Y."/>
            <person name="Salvetti E."/>
            <person name="Wrobel A."/>
            <person name="Rasinkangas P."/>
            <person name="Parkhill J."/>
            <person name="Rea M.C."/>
            <person name="O'Sullivan O."/>
            <person name="Ritari J."/>
            <person name="Douillard F.P."/>
            <person name="Paul Ross R."/>
            <person name="Yang R."/>
            <person name="Briner A.E."/>
            <person name="Felis G.E."/>
            <person name="de Vos W.M."/>
            <person name="Barrangou R."/>
            <person name="Klaenhammer T.R."/>
            <person name="Caufield P.W."/>
            <person name="Cui Y."/>
            <person name="Zhang H."/>
            <person name="O'Toole P.W."/>
        </authorList>
    </citation>
    <scope>NUCLEOTIDE SEQUENCE [LARGE SCALE GENOMIC DNA]</scope>
    <source>
        <strain evidence="4 5">DSM 20014</strain>
    </source>
</reference>
<dbReference type="AlphaFoldDB" id="A0A0R2JKS8"/>
<dbReference type="RefSeq" id="WP_057786216.1">
    <property type="nucleotide sequence ID" value="NZ_JQCD01000009.1"/>
</dbReference>
<dbReference type="PANTHER" id="PTHR10091:SF0">
    <property type="entry name" value="GALACTOSE MUTAROTASE"/>
    <property type="match status" value="1"/>
</dbReference>
<dbReference type="GO" id="GO:0030246">
    <property type="term" value="F:carbohydrate binding"/>
    <property type="evidence" value="ECO:0007669"/>
    <property type="project" value="InterPro"/>
</dbReference>
<dbReference type="GO" id="GO:0005737">
    <property type="term" value="C:cytoplasm"/>
    <property type="evidence" value="ECO:0007669"/>
    <property type="project" value="TreeGrafter"/>
</dbReference>
<accession>A0A0R2JKS8</accession>
<dbReference type="STRING" id="1620.IV67_GL001353"/>
<sequence>MITQNTFGKVQGQDVIRYTVENQHQTRMSVLNFAGILQEFSVVDADERINLLLSSDRIEGFTENPFNINRVIGRTAGRIKNGTWTQAGEKHTVPVNDGPNSLHGGAEGIGNQFFDVTVDADANQIVLTYLAQNVDDGFPGDLKVKVVYTLTETDEIKIDFEGQQAGEAGLFNPTVHAYFNLGNAEATDLMQHDLMINAEQHLETDQEKCPTGVFTNNAGTPFDLKFRHDLGTILPEMHASTDEQGFDDVFVVPADFNQIAASVSDRASGRQVDIYSDRNAIVAFTASQMDNQVRYLNRGTSKPWMAVALEAQMLPDTPNHSDFGDVSIDAGASTDYHIMYKYHKN</sequence>
<dbReference type="SUPFAM" id="SSF74650">
    <property type="entry name" value="Galactose mutarotase-like"/>
    <property type="match status" value="1"/>
</dbReference>
<dbReference type="CDD" id="cd09019">
    <property type="entry name" value="galactose_mutarotase_like"/>
    <property type="match status" value="1"/>
</dbReference>
<comment type="similarity">
    <text evidence="1">Belongs to the aldose epimerase family.</text>
</comment>
<gene>
    <name evidence="4" type="ORF">IV67_GL001353</name>
</gene>
<name>A0A0R2JKS8_9LACO</name>
<dbReference type="GO" id="GO:0006006">
    <property type="term" value="P:glucose metabolic process"/>
    <property type="evidence" value="ECO:0007669"/>
    <property type="project" value="TreeGrafter"/>
</dbReference>
<dbReference type="Gene3D" id="2.70.98.10">
    <property type="match status" value="1"/>
</dbReference>